<evidence type="ECO:0000259" key="3">
    <source>
        <dbReference type="Pfam" id="PF05360"/>
    </source>
</evidence>
<dbReference type="EMBL" id="JARRAF010000013">
    <property type="protein sequence ID" value="MDK2124907.1"/>
    <property type="molecule type" value="Genomic_DNA"/>
</dbReference>
<feature type="region of interest" description="Disordered" evidence="1">
    <location>
        <begin position="149"/>
        <end position="170"/>
    </location>
</feature>
<feature type="transmembrane region" description="Helical" evidence="2">
    <location>
        <begin position="45"/>
        <end position="64"/>
    </location>
</feature>
<reference evidence="4" key="1">
    <citation type="submission" date="2023-03" db="EMBL/GenBank/DDBJ databases">
        <title>Chitinimonas shenzhenensis gen. nov., sp. nov., a novel member of family Burkholderiaceae isolated from activated sludge collected in Shen Zhen, China.</title>
        <authorList>
            <person name="Wang X."/>
        </authorList>
    </citation>
    <scope>NUCLEOTIDE SEQUENCE</scope>
    <source>
        <strain evidence="4">DQS-5</strain>
    </source>
</reference>
<dbReference type="Proteomes" id="UP001172778">
    <property type="component" value="Unassembled WGS sequence"/>
</dbReference>
<feature type="transmembrane region" description="Helical" evidence="2">
    <location>
        <begin position="12"/>
        <end position="33"/>
    </location>
</feature>
<proteinExistence type="predicted"/>
<dbReference type="PANTHER" id="PTHR37290:SF1">
    <property type="entry name" value="INNER MEMBRANE PROTEIN YIAA"/>
    <property type="match status" value="1"/>
</dbReference>
<organism evidence="4 5">
    <name type="scientific">Parachitinimonas caeni</name>
    <dbReference type="NCBI Taxonomy" id="3031301"/>
    <lineage>
        <taxon>Bacteria</taxon>
        <taxon>Pseudomonadati</taxon>
        <taxon>Pseudomonadota</taxon>
        <taxon>Betaproteobacteria</taxon>
        <taxon>Neisseriales</taxon>
        <taxon>Chitinibacteraceae</taxon>
        <taxon>Parachitinimonas</taxon>
    </lineage>
</organism>
<evidence type="ECO:0000313" key="5">
    <source>
        <dbReference type="Proteomes" id="UP001172778"/>
    </source>
</evidence>
<gene>
    <name evidence="4" type="ORF">PZA18_12705</name>
</gene>
<dbReference type="PANTHER" id="PTHR37290">
    <property type="entry name" value="INNER MEMBRANE PROTEIN YIAA-RELATED"/>
    <property type="match status" value="1"/>
</dbReference>
<comment type="caution">
    <text evidence="4">The sequence shown here is derived from an EMBL/GenBank/DDBJ whole genome shotgun (WGS) entry which is preliminary data.</text>
</comment>
<feature type="transmembrane region" description="Helical" evidence="2">
    <location>
        <begin position="108"/>
        <end position="127"/>
    </location>
</feature>
<accession>A0ABT7DXW6</accession>
<keyword evidence="2" id="KW-1133">Transmembrane helix</keyword>
<keyword evidence="2" id="KW-0812">Transmembrane</keyword>
<name>A0ABT7DXW6_9NEIS</name>
<dbReference type="Pfam" id="PF05360">
    <property type="entry name" value="YiaAB"/>
    <property type="match status" value="2"/>
</dbReference>
<dbReference type="InterPro" id="IPR038972">
    <property type="entry name" value="YiaA-like"/>
</dbReference>
<evidence type="ECO:0000256" key="1">
    <source>
        <dbReference type="SAM" id="MobiDB-lite"/>
    </source>
</evidence>
<keyword evidence="2" id="KW-0472">Membrane</keyword>
<feature type="transmembrane region" description="Helical" evidence="2">
    <location>
        <begin position="76"/>
        <end position="96"/>
    </location>
</feature>
<dbReference type="InterPro" id="IPR008024">
    <property type="entry name" value="YiaAB"/>
</dbReference>
<protein>
    <submittedName>
        <fullName evidence="4">YiaA/YiaB family inner membrane protein</fullName>
    </submittedName>
</protein>
<dbReference type="RefSeq" id="WP_284101219.1">
    <property type="nucleotide sequence ID" value="NZ_JARRAF010000013.1"/>
</dbReference>
<evidence type="ECO:0000313" key="4">
    <source>
        <dbReference type="EMBL" id="MDK2124907.1"/>
    </source>
</evidence>
<sequence length="170" mass="19158">MAKQYLIRRDTKGWIVQVWASFALSVGACGMGVWNLPHETLDRAFLALGYFFCLFSAFSVAKLIRDNRDERVDTGAWMVTVWVGFAVAVGLTGWGLYRMTIPEGQRAYMIVSWLFLMSSVFTLAKTVRDKQDADMLEHAAAVEPQTIAQTLPRGERIPSPRVPESQRVPE</sequence>
<feature type="domain" description="YiaAB two helix" evidence="3">
    <location>
        <begin position="77"/>
        <end position="129"/>
    </location>
</feature>
<keyword evidence="5" id="KW-1185">Reference proteome</keyword>
<dbReference type="PROSITE" id="PS51257">
    <property type="entry name" value="PROKAR_LIPOPROTEIN"/>
    <property type="match status" value="1"/>
</dbReference>
<evidence type="ECO:0000256" key="2">
    <source>
        <dbReference type="SAM" id="Phobius"/>
    </source>
</evidence>
<feature type="domain" description="YiaAB two helix" evidence="3">
    <location>
        <begin position="14"/>
        <end position="66"/>
    </location>
</feature>